<feature type="transmembrane region" description="Helical" evidence="10">
    <location>
        <begin position="277"/>
        <end position="298"/>
    </location>
</feature>
<evidence type="ECO:0000256" key="4">
    <source>
        <dbReference type="ARBA" id="ARBA00022475"/>
    </source>
</evidence>
<comment type="subcellular location">
    <subcellularLocation>
        <location evidence="1 10">Cell membrane</location>
        <topology evidence="1 10">Multi-pass membrane protein</topology>
    </subcellularLocation>
</comment>
<feature type="transmembrane region" description="Helical" evidence="10">
    <location>
        <begin position="12"/>
        <end position="30"/>
    </location>
</feature>
<keyword evidence="7 10" id="KW-0472">Membrane</keyword>
<feature type="domain" description="ABC transmembrane type-1" evidence="11">
    <location>
        <begin position="98"/>
        <end position="295"/>
    </location>
</feature>
<dbReference type="PANTHER" id="PTHR43163:SF5">
    <property type="entry name" value="GLUTATHIONE TRANSPORT SYSTEM PERMEASE PROTEIN GSIC"/>
    <property type="match status" value="1"/>
</dbReference>
<evidence type="ECO:0000256" key="10">
    <source>
        <dbReference type="RuleBase" id="RU363032"/>
    </source>
</evidence>
<evidence type="ECO:0000256" key="1">
    <source>
        <dbReference type="ARBA" id="ARBA00004651"/>
    </source>
</evidence>
<dbReference type="CDD" id="cd06261">
    <property type="entry name" value="TM_PBP2"/>
    <property type="match status" value="1"/>
</dbReference>
<comment type="function">
    <text evidence="8">Part of the ABC transporter complex GsiABCD involved in glutathione import. Probably responsible for the translocation of the substrate across the membrane.</text>
</comment>
<accession>A0A081KFG6</accession>
<name>A0A081KFG6_9GAMM</name>
<feature type="transmembrane region" description="Helical" evidence="10">
    <location>
        <begin position="174"/>
        <end position="191"/>
    </location>
</feature>
<keyword evidence="3 10" id="KW-0813">Transport</keyword>
<dbReference type="Pfam" id="PF00528">
    <property type="entry name" value="BPD_transp_1"/>
    <property type="match status" value="1"/>
</dbReference>
<dbReference type="InterPro" id="IPR035906">
    <property type="entry name" value="MetI-like_sf"/>
</dbReference>
<keyword evidence="4" id="KW-1003">Cell membrane</keyword>
<evidence type="ECO:0000313" key="13">
    <source>
        <dbReference type="Proteomes" id="UP000027997"/>
    </source>
</evidence>
<evidence type="ECO:0000256" key="9">
    <source>
        <dbReference type="ARBA" id="ARBA00041107"/>
    </source>
</evidence>
<organism evidence="12 13">
    <name type="scientific">Endozoicomonas elysicola</name>
    <dbReference type="NCBI Taxonomy" id="305900"/>
    <lineage>
        <taxon>Bacteria</taxon>
        <taxon>Pseudomonadati</taxon>
        <taxon>Pseudomonadota</taxon>
        <taxon>Gammaproteobacteria</taxon>
        <taxon>Oceanospirillales</taxon>
        <taxon>Endozoicomonadaceae</taxon>
        <taxon>Endozoicomonas</taxon>
    </lineage>
</organism>
<dbReference type="PROSITE" id="PS50928">
    <property type="entry name" value="ABC_TM1"/>
    <property type="match status" value="1"/>
</dbReference>
<evidence type="ECO:0000256" key="3">
    <source>
        <dbReference type="ARBA" id="ARBA00022448"/>
    </source>
</evidence>
<evidence type="ECO:0000256" key="8">
    <source>
        <dbReference type="ARBA" id="ARBA00037215"/>
    </source>
</evidence>
<feature type="transmembrane region" description="Helical" evidence="10">
    <location>
        <begin position="132"/>
        <end position="154"/>
    </location>
</feature>
<dbReference type="Pfam" id="PF19300">
    <property type="entry name" value="BPD_transp_1_N"/>
    <property type="match status" value="1"/>
</dbReference>
<comment type="similarity">
    <text evidence="2 10">Belongs to the binding-protein-dependent transport system permease family.</text>
</comment>
<dbReference type="RefSeq" id="WP_020581582.1">
    <property type="nucleotide sequence ID" value="NZ_JOJP01000001.1"/>
</dbReference>
<comment type="caution">
    <text evidence="12">The sequence shown here is derived from an EMBL/GenBank/DDBJ whole genome shotgun (WGS) entry which is preliminary data.</text>
</comment>
<reference evidence="12 13" key="1">
    <citation type="submission" date="2014-06" db="EMBL/GenBank/DDBJ databases">
        <title>Whole Genome Sequences of Three Symbiotic Endozoicomonas Bacteria.</title>
        <authorList>
            <person name="Neave M.J."/>
            <person name="Apprill A."/>
            <person name="Voolstra C.R."/>
        </authorList>
    </citation>
    <scope>NUCLEOTIDE SEQUENCE [LARGE SCALE GENOMIC DNA]</scope>
    <source>
        <strain evidence="12 13">DSM 22380</strain>
    </source>
</reference>
<dbReference type="eggNOG" id="COG0601">
    <property type="taxonomic scope" value="Bacteria"/>
</dbReference>
<dbReference type="AlphaFoldDB" id="A0A081KFG6"/>
<protein>
    <recommendedName>
        <fullName evidence="9">Glutathione transport system permease protein GsiC</fullName>
    </recommendedName>
</protein>
<dbReference type="InterPro" id="IPR000515">
    <property type="entry name" value="MetI-like"/>
</dbReference>
<dbReference type="SUPFAM" id="SSF161098">
    <property type="entry name" value="MetI-like"/>
    <property type="match status" value="1"/>
</dbReference>
<dbReference type="STRING" id="305900.GV64_21125"/>
<gene>
    <name evidence="12" type="ORF">GV64_21125</name>
</gene>
<feature type="transmembrane region" description="Helical" evidence="10">
    <location>
        <begin position="101"/>
        <end position="120"/>
    </location>
</feature>
<dbReference type="Gene3D" id="1.10.3720.10">
    <property type="entry name" value="MetI-like"/>
    <property type="match status" value="1"/>
</dbReference>
<evidence type="ECO:0000256" key="2">
    <source>
        <dbReference type="ARBA" id="ARBA00009306"/>
    </source>
</evidence>
<dbReference type="PANTHER" id="PTHR43163">
    <property type="entry name" value="DIPEPTIDE TRANSPORT SYSTEM PERMEASE PROTEIN DPPB-RELATED"/>
    <property type="match status" value="1"/>
</dbReference>
<proteinExistence type="inferred from homology"/>
<keyword evidence="13" id="KW-1185">Reference proteome</keyword>
<evidence type="ECO:0000259" key="11">
    <source>
        <dbReference type="PROSITE" id="PS50928"/>
    </source>
</evidence>
<dbReference type="GO" id="GO:0055085">
    <property type="term" value="P:transmembrane transport"/>
    <property type="evidence" value="ECO:0007669"/>
    <property type="project" value="InterPro"/>
</dbReference>
<keyword evidence="5 10" id="KW-0812">Transmembrane</keyword>
<sequence length="305" mass="33923">MPQYILKRLMGTLGVMLVIAILAFFFVHMLPGDPVRMIAGEDATFQEMEILRQKLGLNLPLHQQFYLFMVNLLQLDFGTSLISGDAVYDVLSHRYVLTAKLTLVSLWFIPAGIILGVVAATHKSRFLDRACMVFSVSGISVPEFWFGLILIQVFAVKLQWFNPTGFQSLADLTLPAITVGMMGTAVIARFTRSAFLDVLSENYIQTARAKGVKRFNVTYVHALRNAMLPIITVIGLQIGFILSGSIVVEAIFGLPGLGSLLIESVVARDHPVVQTLLLLYSFHFVMINFVVDVLYTVINPQVRLK</sequence>
<dbReference type="EMBL" id="JOJP01000001">
    <property type="protein sequence ID" value="KEI72892.1"/>
    <property type="molecule type" value="Genomic_DNA"/>
</dbReference>
<evidence type="ECO:0000313" key="12">
    <source>
        <dbReference type="EMBL" id="KEI72892.1"/>
    </source>
</evidence>
<evidence type="ECO:0000256" key="5">
    <source>
        <dbReference type="ARBA" id="ARBA00022692"/>
    </source>
</evidence>
<evidence type="ECO:0000256" key="7">
    <source>
        <dbReference type="ARBA" id="ARBA00023136"/>
    </source>
</evidence>
<evidence type="ECO:0000256" key="6">
    <source>
        <dbReference type="ARBA" id="ARBA00022989"/>
    </source>
</evidence>
<dbReference type="InterPro" id="IPR045621">
    <property type="entry name" value="BPD_transp_1_N"/>
</dbReference>
<dbReference type="Proteomes" id="UP000027997">
    <property type="component" value="Unassembled WGS sequence"/>
</dbReference>
<feature type="transmembrane region" description="Helical" evidence="10">
    <location>
        <begin position="230"/>
        <end position="257"/>
    </location>
</feature>
<dbReference type="GO" id="GO:0005886">
    <property type="term" value="C:plasma membrane"/>
    <property type="evidence" value="ECO:0007669"/>
    <property type="project" value="UniProtKB-SubCell"/>
</dbReference>
<keyword evidence="6 10" id="KW-1133">Transmembrane helix</keyword>